<dbReference type="PATRIC" id="fig|874156.12.peg.865"/>
<dbReference type="AlphaFoldDB" id="A0A0H0XWN5"/>
<keyword evidence="2" id="KW-1133">Transmembrane helix</keyword>
<dbReference type="EMBL" id="LBHU01000001">
    <property type="protein sequence ID" value="KLI64730.1"/>
    <property type="molecule type" value="Genomic_DNA"/>
</dbReference>
<reference evidence="3 4" key="1">
    <citation type="submission" date="2015-04" db="EMBL/GenBank/DDBJ databases">
        <title>The draft genome sequence of Erythrobacter marinus HWDM-33.</title>
        <authorList>
            <person name="Zhuang L."/>
            <person name="Liu Y."/>
            <person name="Shao Z."/>
        </authorList>
    </citation>
    <scope>NUCLEOTIDE SEQUENCE [LARGE SCALE GENOMIC DNA]</scope>
    <source>
        <strain evidence="3 4">HWDM-33</strain>
    </source>
</reference>
<feature type="transmembrane region" description="Helical" evidence="2">
    <location>
        <begin position="55"/>
        <end position="77"/>
    </location>
</feature>
<organism evidence="3 4">
    <name type="scientific">Aurantiacibacter marinus</name>
    <dbReference type="NCBI Taxonomy" id="874156"/>
    <lineage>
        <taxon>Bacteria</taxon>
        <taxon>Pseudomonadati</taxon>
        <taxon>Pseudomonadota</taxon>
        <taxon>Alphaproteobacteria</taxon>
        <taxon>Sphingomonadales</taxon>
        <taxon>Erythrobacteraceae</taxon>
        <taxon>Aurantiacibacter</taxon>
    </lineage>
</organism>
<proteinExistence type="predicted"/>
<dbReference type="RefSeq" id="WP_047092595.1">
    <property type="nucleotide sequence ID" value="NZ_LBHU01000001.1"/>
</dbReference>
<dbReference type="Proteomes" id="UP000053455">
    <property type="component" value="Unassembled WGS sequence"/>
</dbReference>
<keyword evidence="2" id="KW-0472">Membrane</keyword>
<dbReference type="OrthoDB" id="7391705at2"/>
<accession>A0A0H0XWN5</accession>
<evidence type="ECO:0000256" key="1">
    <source>
        <dbReference type="SAM" id="MobiDB-lite"/>
    </source>
</evidence>
<evidence type="ECO:0000313" key="3">
    <source>
        <dbReference type="EMBL" id="KLI64730.1"/>
    </source>
</evidence>
<protein>
    <submittedName>
        <fullName evidence="3">Uncharacterized protein</fullName>
    </submittedName>
</protein>
<evidence type="ECO:0000313" key="4">
    <source>
        <dbReference type="Proteomes" id="UP000053455"/>
    </source>
</evidence>
<comment type="caution">
    <text evidence="3">The sequence shown here is derived from an EMBL/GenBank/DDBJ whole genome shotgun (WGS) entry which is preliminary data.</text>
</comment>
<feature type="region of interest" description="Disordered" evidence="1">
    <location>
        <begin position="86"/>
        <end position="107"/>
    </location>
</feature>
<dbReference type="STRING" id="874156.GCA_001021555_00446"/>
<evidence type="ECO:0000256" key="2">
    <source>
        <dbReference type="SAM" id="Phobius"/>
    </source>
</evidence>
<feature type="transmembrane region" description="Helical" evidence="2">
    <location>
        <begin position="26"/>
        <end position="43"/>
    </location>
</feature>
<gene>
    <name evidence="3" type="ORF">AAV99_04160</name>
</gene>
<keyword evidence="2" id="KW-0812">Transmembrane</keyword>
<name>A0A0H0XWN5_9SPHN</name>
<keyword evidence="4" id="KW-1185">Reference proteome</keyword>
<sequence>MARPSPLDDPENAAFAWARYKRLMRFMFGLTMGVVIIAMVIIYKEVEDVSPHFFIATALGIGFSMLLMSALMGLVFLSSGTGHDESVDNSLDDLGPSNPQTDWRKRD</sequence>